<gene>
    <name evidence="3" type="ORF">RT97_31305</name>
</gene>
<dbReference type="InterPro" id="IPR001736">
    <property type="entry name" value="PLipase_D/transphosphatidylase"/>
</dbReference>
<dbReference type="InterPro" id="IPR025202">
    <property type="entry name" value="PLD-like_dom"/>
</dbReference>
<evidence type="ECO:0000313" key="4">
    <source>
        <dbReference type="Proteomes" id="UP000032067"/>
    </source>
</evidence>
<dbReference type="PROSITE" id="PS50035">
    <property type="entry name" value="PLD"/>
    <property type="match status" value="2"/>
</dbReference>
<dbReference type="RefSeq" id="WP_042582767.1">
    <property type="nucleotide sequence ID" value="NZ_JXQQ01000136.1"/>
</dbReference>
<organism evidence="3 4">
    <name type="scientific">Variovorax paradoxus</name>
    <dbReference type="NCBI Taxonomy" id="34073"/>
    <lineage>
        <taxon>Bacteria</taxon>
        <taxon>Pseudomonadati</taxon>
        <taxon>Pseudomonadota</taxon>
        <taxon>Betaproteobacteria</taxon>
        <taxon>Burkholderiales</taxon>
        <taxon>Comamonadaceae</taxon>
        <taxon>Variovorax</taxon>
    </lineage>
</organism>
<comment type="caution">
    <text evidence="3">The sequence shown here is derived from an EMBL/GenBank/DDBJ whole genome shotgun (WGS) entry which is preliminary data.</text>
</comment>
<reference evidence="3 4" key="1">
    <citation type="submission" date="2014-12" db="EMBL/GenBank/DDBJ databases">
        <title>16Stimator: statistical estimation of ribosomal gene copy numbers from draft genome assemblies.</title>
        <authorList>
            <person name="Perisin M.A."/>
            <person name="Vetter M."/>
            <person name="Gilbert J.A."/>
            <person name="Bergelson J."/>
        </authorList>
    </citation>
    <scope>NUCLEOTIDE SEQUENCE [LARGE SCALE GENOMIC DNA]</scope>
    <source>
        <strain evidence="3 4">MEDvA23</strain>
    </source>
</reference>
<feature type="signal peptide" evidence="1">
    <location>
        <begin position="1"/>
        <end position="23"/>
    </location>
</feature>
<dbReference type="EMBL" id="JXQQ01000136">
    <property type="protein sequence ID" value="KIQ16096.1"/>
    <property type="molecule type" value="Genomic_DNA"/>
</dbReference>
<feature type="domain" description="PLD phosphodiesterase" evidence="2">
    <location>
        <begin position="169"/>
        <end position="196"/>
    </location>
</feature>
<dbReference type="CDD" id="cd09111">
    <property type="entry name" value="PLDc_ymdC_like_1"/>
    <property type="match status" value="1"/>
</dbReference>
<keyword evidence="1" id="KW-0732">Signal</keyword>
<dbReference type="OrthoDB" id="9814092at2"/>
<dbReference type="Pfam" id="PF13091">
    <property type="entry name" value="PLDc_2"/>
    <property type="match status" value="2"/>
</dbReference>
<feature type="chain" id="PRO_5002215818" evidence="1">
    <location>
        <begin position="24"/>
        <end position="523"/>
    </location>
</feature>
<dbReference type="Gene3D" id="3.30.870.10">
    <property type="entry name" value="Endonuclease Chain A"/>
    <property type="match status" value="2"/>
</dbReference>
<dbReference type="GO" id="GO:0032049">
    <property type="term" value="P:cardiolipin biosynthetic process"/>
    <property type="evidence" value="ECO:0007669"/>
    <property type="project" value="UniProtKB-ARBA"/>
</dbReference>
<dbReference type="GO" id="GO:0030572">
    <property type="term" value="F:phosphatidyltransferase activity"/>
    <property type="evidence" value="ECO:0007669"/>
    <property type="project" value="UniProtKB-ARBA"/>
</dbReference>
<proteinExistence type="predicted"/>
<accession>A0A0D0L7Z5</accession>
<dbReference type="SMART" id="SM00155">
    <property type="entry name" value="PLDc"/>
    <property type="match status" value="2"/>
</dbReference>
<dbReference type="SUPFAM" id="SSF56024">
    <property type="entry name" value="Phospholipase D/nuclease"/>
    <property type="match status" value="2"/>
</dbReference>
<protein>
    <submittedName>
        <fullName evidence="3">Phospholipase</fullName>
    </submittedName>
</protein>
<sequence>MNLFAFTRILLACILVATLGACGSLPEQRARAPEKVGAADPTTVLAKVAQASTPPGEHSGFRLMPLGVYSFDARIQLAQRAQRSLVLQYYQIENDEVGRLLLQTVREAALRGVQVRVLVDDLYTVNSQQLLLALSKTPNISVRLFNPFCCGRDGFLTRFAASPLDVARLNHRMHNKLFIADGVMAIVGGRNIANEYFVLSETQNFIDMDVLIVGKVVPQLETIFYAYWNSIQVWPVAAIVSAKGDRPVVEADFDVAVRRARPLPKLMFPTSDILGYGPIKEELDEGRLGLLWGHAVAIADPPSKPATMTAQEAIATSVTMTVWEMMRDAKREIDLSSPYLVPGDRGVMAIRAMTDRNVKVTLMTNSLAANDEPLVHTGYARYRERLLRSGVELYELSPKRTTADMRFDDFGKSLGRLHAKTLAIDGTRIYLGSMNLDPRSATQNTEMGVVVDSPELARELLRIFNVSKLQNSYRVRFAEDGVTLRWSTRDGQKEVDYSSEPEASLTQKLYYWLMSPLMPESLL</sequence>
<evidence type="ECO:0000256" key="1">
    <source>
        <dbReference type="SAM" id="SignalP"/>
    </source>
</evidence>
<feature type="domain" description="PLD phosphodiesterase" evidence="2">
    <location>
        <begin position="413"/>
        <end position="440"/>
    </location>
</feature>
<dbReference type="AlphaFoldDB" id="A0A0D0L7Z5"/>
<name>A0A0D0L7Z5_VARPD</name>
<dbReference type="PANTHER" id="PTHR21248">
    <property type="entry name" value="CARDIOLIPIN SYNTHASE"/>
    <property type="match status" value="1"/>
</dbReference>
<evidence type="ECO:0000259" key="2">
    <source>
        <dbReference type="PROSITE" id="PS50035"/>
    </source>
</evidence>
<dbReference type="Proteomes" id="UP000032067">
    <property type="component" value="Unassembled WGS sequence"/>
</dbReference>
<evidence type="ECO:0000313" key="3">
    <source>
        <dbReference type="EMBL" id="KIQ16096.1"/>
    </source>
</evidence>
<dbReference type="CDD" id="cd09113">
    <property type="entry name" value="PLDc_ymdC_like_2"/>
    <property type="match status" value="1"/>
</dbReference>
<dbReference type="PANTHER" id="PTHR21248:SF12">
    <property type="entry name" value="CARDIOLIPIN SYNTHASE C"/>
    <property type="match status" value="1"/>
</dbReference>